<protein>
    <submittedName>
        <fullName evidence="1">Uncharacterized protein</fullName>
    </submittedName>
</protein>
<keyword evidence="2" id="KW-1185">Reference proteome</keyword>
<dbReference type="Proteomes" id="UP001497535">
    <property type="component" value="Unassembled WGS sequence"/>
</dbReference>
<evidence type="ECO:0000313" key="1">
    <source>
        <dbReference type="EMBL" id="CAK5089972.1"/>
    </source>
</evidence>
<accession>A0ACB1AEL2</accession>
<dbReference type="EMBL" id="CAVMJV010000080">
    <property type="protein sequence ID" value="CAK5089972.1"/>
    <property type="molecule type" value="Genomic_DNA"/>
</dbReference>
<reference evidence="1" key="1">
    <citation type="submission" date="2023-11" db="EMBL/GenBank/DDBJ databases">
        <authorList>
            <person name="Poullet M."/>
        </authorList>
    </citation>
    <scope>NUCLEOTIDE SEQUENCE</scope>
    <source>
        <strain evidence="1">E1834</strain>
    </source>
</reference>
<proteinExistence type="predicted"/>
<evidence type="ECO:0000313" key="2">
    <source>
        <dbReference type="Proteomes" id="UP001497535"/>
    </source>
</evidence>
<comment type="caution">
    <text evidence="1">The sequence shown here is derived from an EMBL/GenBank/DDBJ whole genome shotgun (WGS) entry which is preliminary data.</text>
</comment>
<name>A0ACB1AEL2_MELEN</name>
<organism evidence="1 2">
    <name type="scientific">Meloidogyne enterolobii</name>
    <name type="common">Root-knot nematode worm</name>
    <name type="synonym">Meloidogyne mayaguensis</name>
    <dbReference type="NCBI Taxonomy" id="390850"/>
    <lineage>
        <taxon>Eukaryota</taxon>
        <taxon>Metazoa</taxon>
        <taxon>Ecdysozoa</taxon>
        <taxon>Nematoda</taxon>
        <taxon>Chromadorea</taxon>
        <taxon>Rhabditida</taxon>
        <taxon>Tylenchina</taxon>
        <taxon>Tylenchomorpha</taxon>
        <taxon>Tylenchoidea</taxon>
        <taxon>Meloidogynidae</taxon>
        <taxon>Meloidogyninae</taxon>
        <taxon>Meloidogyne</taxon>
    </lineage>
</organism>
<sequence>MVSKPKKESTKRELDKQQNIFENNNGGKQSGSSAEEEIIMGEGKGKLKKKFFSKI</sequence>
<gene>
    <name evidence="1" type="ORF">MENTE1834_LOCUS37733</name>
</gene>